<dbReference type="Pfam" id="PF11939">
    <property type="entry name" value="NiFe-hyd_HybE"/>
    <property type="match status" value="1"/>
</dbReference>
<dbReference type="Gene3D" id="3.30.1460.40">
    <property type="entry name" value="[NiFe]-hydrogenase assembly chaperone, HybE"/>
    <property type="match status" value="1"/>
</dbReference>
<protein>
    <submittedName>
        <fullName evidence="2">[NiFe] hydrogenase assembly HybE family chaperone</fullName>
    </submittedName>
</protein>
<feature type="region of interest" description="Disordered" evidence="1">
    <location>
        <begin position="145"/>
        <end position="179"/>
    </location>
</feature>
<feature type="compositionally biased region" description="Pro residues" evidence="1">
    <location>
        <begin position="148"/>
        <end position="159"/>
    </location>
</feature>
<evidence type="ECO:0000313" key="2">
    <source>
        <dbReference type="EMBL" id="MET3614192.1"/>
    </source>
</evidence>
<dbReference type="NCBIfam" id="TIGR03993">
    <property type="entry name" value="hydrog_HybE"/>
    <property type="match status" value="1"/>
</dbReference>
<evidence type="ECO:0000256" key="1">
    <source>
        <dbReference type="SAM" id="MobiDB-lite"/>
    </source>
</evidence>
<comment type="caution">
    <text evidence="2">The sequence shown here is derived from an EMBL/GenBank/DDBJ whole genome shotgun (WGS) entry which is preliminary data.</text>
</comment>
<sequence length="179" mass="19073">MLAAPDMQDGMQDDRTATIAAALEARYRFIAETAMADVPICNPALTVAATGFRAWGGRAVGVVTTPWFMNLIAIPLPGTEIEPVAAGKSVRLNLPAGEVEFIVGELDGVGRVDSCSLFSPVFEFASMEEATEVAAEIIRTFFDMSALEPPPPPPPPPARPSRRDLLRGKLAARPEAVEP</sequence>
<gene>
    <name evidence="2" type="ORF">ABID16_002529</name>
</gene>
<name>A0ABV2J0A7_9HYPH</name>
<dbReference type="InterPro" id="IPR023994">
    <property type="entry name" value="NiFe-hyd_HybE"/>
</dbReference>
<proteinExistence type="predicted"/>
<keyword evidence="3" id="KW-1185">Reference proteome</keyword>
<accession>A0ABV2J0A7</accession>
<dbReference type="InterPro" id="IPR038530">
    <property type="entry name" value="NiFe-hyd_HybE_sf"/>
</dbReference>
<dbReference type="RefSeq" id="WP_354556703.1">
    <property type="nucleotide sequence ID" value="NZ_JBEPMB010000003.1"/>
</dbReference>
<organism evidence="2 3">
    <name type="scientific">Rhizobium aquaticum</name>
    <dbReference type="NCBI Taxonomy" id="1549636"/>
    <lineage>
        <taxon>Bacteria</taxon>
        <taxon>Pseudomonadati</taxon>
        <taxon>Pseudomonadota</taxon>
        <taxon>Alphaproteobacteria</taxon>
        <taxon>Hyphomicrobiales</taxon>
        <taxon>Rhizobiaceae</taxon>
        <taxon>Rhizobium/Agrobacterium group</taxon>
        <taxon>Rhizobium</taxon>
    </lineage>
</organism>
<evidence type="ECO:0000313" key="3">
    <source>
        <dbReference type="Proteomes" id="UP001549047"/>
    </source>
</evidence>
<dbReference type="EMBL" id="JBEPMB010000003">
    <property type="protein sequence ID" value="MET3614192.1"/>
    <property type="molecule type" value="Genomic_DNA"/>
</dbReference>
<dbReference type="Proteomes" id="UP001549047">
    <property type="component" value="Unassembled WGS sequence"/>
</dbReference>
<reference evidence="2 3" key="1">
    <citation type="submission" date="2024-06" db="EMBL/GenBank/DDBJ databases">
        <title>Genomic Encyclopedia of Type Strains, Phase IV (KMG-IV): sequencing the most valuable type-strain genomes for metagenomic binning, comparative biology and taxonomic classification.</title>
        <authorList>
            <person name="Goeker M."/>
        </authorList>
    </citation>
    <scope>NUCLEOTIDE SEQUENCE [LARGE SCALE GENOMIC DNA]</scope>
    <source>
        <strain evidence="2 3">DSM 29780</strain>
    </source>
</reference>